<dbReference type="AlphaFoldDB" id="A0A161R478"/>
<dbReference type="EMBL" id="LPZR01000138">
    <property type="protein sequence ID" value="KYO52850.1"/>
    <property type="molecule type" value="Genomic_DNA"/>
</dbReference>
<evidence type="ECO:0000256" key="1">
    <source>
        <dbReference type="SAM" id="MobiDB-lite"/>
    </source>
</evidence>
<keyword evidence="2" id="KW-0732">Signal</keyword>
<feature type="compositionally biased region" description="Low complexity" evidence="1">
    <location>
        <begin position="182"/>
        <end position="198"/>
    </location>
</feature>
<dbReference type="PROSITE" id="PS51257">
    <property type="entry name" value="PROKAR_LIPOPROTEIN"/>
    <property type="match status" value="1"/>
</dbReference>
<evidence type="ECO:0000313" key="4">
    <source>
        <dbReference type="Proteomes" id="UP000075787"/>
    </source>
</evidence>
<proteinExistence type="predicted"/>
<gene>
    <name evidence="3" type="ORF">AUP44_27385</name>
</gene>
<dbReference type="RefSeq" id="WP_062763854.1">
    <property type="nucleotide sequence ID" value="NZ_CP121042.1"/>
</dbReference>
<evidence type="ECO:0000256" key="2">
    <source>
        <dbReference type="SAM" id="SignalP"/>
    </source>
</evidence>
<accession>A0A161R478</accession>
<feature type="signal peptide" evidence="2">
    <location>
        <begin position="1"/>
        <end position="22"/>
    </location>
</feature>
<dbReference type="Proteomes" id="UP000075787">
    <property type="component" value="Unassembled WGS sequence"/>
</dbReference>
<sequence>MSPRTRRLRSLTVVLAAAPVWAACSGADLAGLDRPEEAGTPVASFDTGAPPKTFAATMKMSGGGFATGTSDVLPPPLLPDAASRAETARAIALKAEALAAEAERDRTLRARQLDALTVQLSALRTRDEAADPAEAEARAALRRAVAANRPPGRVVVRSSDGGMAEMGGMIRSLGGVVRGLGDPLPTEPLAADPAAAASPTPPSAE</sequence>
<feature type="region of interest" description="Disordered" evidence="1">
    <location>
        <begin position="179"/>
        <end position="205"/>
    </location>
</feature>
<reference evidence="3 4" key="1">
    <citation type="submission" date="2015-12" db="EMBL/GenBank/DDBJ databases">
        <title>Genome sequence of Tistrella mobilis MCCC 1A02139.</title>
        <authorList>
            <person name="Lu L."/>
            <person name="Lai Q."/>
            <person name="Shao Z."/>
            <person name="Qian P."/>
        </authorList>
    </citation>
    <scope>NUCLEOTIDE SEQUENCE [LARGE SCALE GENOMIC DNA]</scope>
    <source>
        <strain evidence="3 4">MCCC 1A02139</strain>
    </source>
</reference>
<evidence type="ECO:0000313" key="3">
    <source>
        <dbReference type="EMBL" id="KYO52850.1"/>
    </source>
</evidence>
<protein>
    <submittedName>
        <fullName evidence="3">Uncharacterized protein</fullName>
    </submittedName>
</protein>
<organism evidence="3 4">
    <name type="scientific">Tistrella mobilis</name>
    <dbReference type="NCBI Taxonomy" id="171437"/>
    <lineage>
        <taxon>Bacteria</taxon>
        <taxon>Pseudomonadati</taxon>
        <taxon>Pseudomonadota</taxon>
        <taxon>Alphaproteobacteria</taxon>
        <taxon>Geminicoccales</taxon>
        <taxon>Geminicoccaceae</taxon>
        <taxon>Tistrella</taxon>
    </lineage>
</organism>
<dbReference type="GeneID" id="97238889"/>
<comment type="caution">
    <text evidence="3">The sequence shown here is derived from an EMBL/GenBank/DDBJ whole genome shotgun (WGS) entry which is preliminary data.</text>
</comment>
<feature type="chain" id="PRO_5007825497" evidence="2">
    <location>
        <begin position="23"/>
        <end position="205"/>
    </location>
</feature>
<name>A0A161R478_9PROT</name>